<sequence>METLINTSSAAYLTPKASNFSSKICSFLGSQNPHTKLANGYFPISLSRPFTTQKLCAGLRDSVIVGAKKDHKNKREDTHSFVPKTEEVTGPFPEAVLLKEKTFQDGKVLPEFADAEEQTLYESLMLELESDTVLEQMRHYEVVYLIHEKHAEEVGSVNEKVQACSNFTLYASSFCFTVFYVMKGISSDGFDAVKVEFLREKKGKIWRVSDWGMRRLAYKIQKAKNAHYILMNFELEAKWINDFKSLLDKDERVIRHLVIKRDEAITEDCPPPPEFHTLRGDMDEDDIDYDEEEDDIDYEDYEDEMDGNDDSIEDGIIVVKDDAGDRSATVRNQGKKTLRAEKVSR</sequence>
<dbReference type="GO" id="GO:0015935">
    <property type="term" value="C:small ribosomal subunit"/>
    <property type="evidence" value="ECO:0007669"/>
    <property type="project" value="TreeGrafter"/>
</dbReference>
<dbReference type="HAMAP" id="MF_00360">
    <property type="entry name" value="Ribosomal_bS6"/>
    <property type="match status" value="1"/>
</dbReference>
<protein>
    <recommendedName>
        <fullName evidence="4">Ribosomal protein S6</fullName>
    </recommendedName>
</protein>
<evidence type="ECO:0000313" key="3">
    <source>
        <dbReference type="EMBL" id="SPC74566.1"/>
    </source>
</evidence>
<evidence type="ECO:0000256" key="1">
    <source>
        <dbReference type="ARBA" id="ARBA00009512"/>
    </source>
</evidence>
<evidence type="ECO:0008006" key="4">
    <source>
        <dbReference type="Google" id="ProtNLM"/>
    </source>
</evidence>
<dbReference type="CDD" id="cd00473">
    <property type="entry name" value="bS6"/>
    <property type="match status" value="1"/>
</dbReference>
<dbReference type="PANTHER" id="PTHR21011:SF1">
    <property type="entry name" value="SMALL RIBOSOMAL SUBUNIT PROTEIN BS6M"/>
    <property type="match status" value="1"/>
</dbReference>
<dbReference type="GO" id="GO:0003735">
    <property type="term" value="F:structural constituent of ribosome"/>
    <property type="evidence" value="ECO:0007669"/>
    <property type="project" value="InterPro"/>
</dbReference>
<dbReference type="SUPFAM" id="SSF54995">
    <property type="entry name" value="Ribosomal protein S6"/>
    <property type="match status" value="1"/>
</dbReference>
<feature type="region of interest" description="Disordered" evidence="2">
    <location>
        <begin position="292"/>
        <end position="311"/>
    </location>
</feature>
<dbReference type="NCBIfam" id="TIGR00166">
    <property type="entry name" value="S6"/>
    <property type="match status" value="1"/>
</dbReference>
<dbReference type="InterPro" id="IPR000529">
    <property type="entry name" value="Ribosomal_bS6"/>
</dbReference>
<accession>A0A2N9E6I3</accession>
<dbReference type="GO" id="GO:0005737">
    <property type="term" value="C:cytoplasm"/>
    <property type="evidence" value="ECO:0007669"/>
    <property type="project" value="UniProtKB-ARBA"/>
</dbReference>
<reference evidence="3" key="1">
    <citation type="submission" date="2018-02" db="EMBL/GenBank/DDBJ databases">
        <authorList>
            <person name="Cohen D.B."/>
            <person name="Kent A.D."/>
        </authorList>
    </citation>
    <scope>NUCLEOTIDE SEQUENCE</scope>
</reference>
<dbReference type="PANTHER" id="PTHR21011">
    <property type="entry name" value="MITOCHONDRIAL 28S RIBOSOMAL PROTEIN S6"/>
    <property type="match status" value="1"/>
</dbReference>
<name>A0A2N9E6I3_FAGSY</name>
<dbReference type="GO" id="GO:0070181">
    <property type="term" value="F:small ribosomal subunit rRNA binding"/>
    <property type="evidence" value="ECO:0007669"/>
    <property type="project" value="TreeGrafter"/>
</dbReference>
<organism evidence="3">
    <name type="scientific">Fagus sylvatica</name>
    <name type="common">Beechnut</name>
    <dbReference type="NCBI Taxonomy" id="28930"/>
    <lineage>
        <taxon>Eukaryota</taxon>
        <taxon>Viridiplantae</taxon>
        <taxon>Streptophyta</taxon>
        <taxon>Embryophyta</taxon>
        <taxon>Tracheophyta</taxon>
        <taxon>Spermatophyta</taxon>
        <taxon>Magnoliopsida</taxon>
        <taxon>eudicotyledons</taxon>
        <taxon>Gunneridae</taxon>
        <taxon>Pentapetalae</taxon>
        <taxon>rosids</taxon>
        <taxon>fabids</taxon>
        <taxon>Fagales</taxon>
        <taxon>Fagaceae</taxon>
        <taxon>Fagus</taxon>
    </lineage>
</organism>
<dbReference type="Gene3D" id="3.30.70.60">
    <property type="match status" value="1"/>
</dbReference>
<dbReference type="GO" id="GO:0006412">
    <property type="term" value="P:translation"/>
    <property type="evidence" value="ECO:0007669"/>
    <property type="project" value="InterPro"/>
</dbReference>
<dbReference type="Pfam" id="PF01250">
    <property type="entry name" value="Ribosomal_S6"/>
    <property type="match status" value="1"/>
</dbReference>
<dbReference type="EMBL" id="OIVN01000113">
    <property type="protein sequence ID" value="SPC74566.1"/>
    <property type="molecule type" value="Genomic_DNA"/>
</dbReference>
<proteinExistence type="inferred from homology"/>
<comment type="similarity">
    <text evidence="1">Belongs to the bacterial ribosomal protein bS6 family.</text>
</comment>
<dbReference type="InterPro" id="IPR020814">
    <property type="entry name" value="Ribosomal_S6_plastid/chlpt"/>
</dbReference>
<dbReference type="InterPro" id="IPR035980">
    <property type="entry name" value="Ribosomal_bS6_sf"/>
</dbReference>
<dbReference type="InterPro" id="IPR014717">
    <property type="entry name" value="Transl_elong_EF1B/ribsomal_bS6"/>
</dbReference>
<gene>
    <name evidence="3" type="ORF">FSB_LOCUS2448</name>
</gene>
<evidence type="ECO:0000256" key="2">
    <source>
        <dbReference type="SAM" id="MobiDB-lite"/>
    </source>
</evidence>
<dbReference type="AlphaFoldDB" id="A0A2N9E6I3"/>